<organism evidence="1 2">
    <name type="scientific">Sphaerobolus stellatus (strain SS14)</name>
    <dbReference type="NCBI Taxonomy" id="990650"/>
    <lineage>
        <taxon>Eukaryota</taxon>
        <taxon>Fungi</taxon>
        <taxon>Dikarya</taxon>
        <taxon>Basidiomycota</taxon>
        <taxon>Agaricomycotina</taxon>
        <taxon>Agaricomycetes</taxon>
        <taxon>Phallomycetidae</taxon>
        <taxon>Geastrales</taxon>
        <taxon>Sphaerobolaceae</taxon>
        <taxon>Sphaerobolus</taxon>
    </lineage>
</organism>
<reference evidence="1 2" key="1">
    <citation type="submission" date="2014-06" db="EMBL/GenBank/DDBJ databases">
        <title>Evolutionary Origins and Diversification of the Mycorrhizal Mutualists.</title>
        <authorList>
            <consortium name="DOE Joint Genome Institute"/>
            <consortium name="Mycorrhizal Genomics Consortium"/>
            <person name="Kohler A."/>
            <person name="Kuo A."/>
            <person name="Nagy L.G."/>
            <person name="Floudas D."/>
            <person name="Copeland A."/>
            <person name="Barry K.W."/>
            <person name="Cichocki N."/>
            <person name="Veneault-Fourrey C."/>
            <person name="LaButti K."/>
            <person name="Lindquist E.A."/>
            <person name="Lipzen A."/>
            <person name="Lundell T."/>
            <person name="Morin E."/>
            <person name="Murat C."/>
            <person name="Riley R."/>
            <person name="Ohm R."/>
            <person name="Sun H."/>
            <person name="Tunlid A."/>
            <person name="Henrissat B."/>
            <person name="Grigoriev I.V."/>
            <person name="Hibbett D.S."/>
            <person name="Martin F."/>
        </authorList>
    </citation>
    <scope>NUCLEOTIDE SEQUENCE [LARGE SCALE GENOMIC DNA]</scope>
    <source>
        <strain evidence="1 2">SS14</strain>
    </source>
</reference>
<evidence type="ECO:0008006" key="3">
    <source>
        <dbReference type="Google" id="ProtNLM"/>
    </source>
</evidence>
<keyword evidence="2" id="KW-1185">Reference proteome</keyword>
<dbReference type="Proteomes" id="UP000054279">
    <property type="component" value="Unassembled WGS sequence"/>
</dbReference>
<dbReference type="PANTHER" id="PTHR46177:SF1">
    <property type="entry name" value="INTEGRASE CATALYTIC DOMAIN-CONTAINING PROTEIN"/>
    <property type="match status" value="1"/>
</dbReference>
<evidence type="ECO:0000313" key="1">
    <source>
        <dbReference type="EMBL" id="KIJ34012.1"/>
    </source>
</evidence>
<dbReference type="EMBL" id="KN837205">
    <property type="protein sequence ID" value="KIJ34012.1"/>
    <property type="molecule type" value="Genomic_DNA"/>
</dbReference>
<dbReference type="HOGENOM" id="CLU_039761_0_1_1"/>
<name>A0A0C9UXK2_SPHS4</name>
<protein>
    <recommendedName>
        <fullName evidence="3">Integrase catalytic domain-containing protein</fullName>
    </recommendedName>
</protein>
<accession>A0A0C9UXK2</accession>
<proteinExistence type="predicted"/>
<dbReference type="OrthoDB" id="5392716at2759"/>
<gene>
    <name evidence="1" type="ORF">M422DRAFT_263968</name>
</gene>
<evidence type="ECO:0000313" key="2">
    <source>
        <dbReference type="Proteomes" id="UP000054279"/>
    </source>
</evidence>
<sequence length="405" mass="46953">MVYLFLHSPTIHKGKINIDIAMTSKDDQHVKELIFKYDWEGIKSLKIISEMLLKEHNIEMHPQTVSCRKKDYGLLNSHKTTTTLPETFKKQLVVDQLERDPGCCQGPTLIKEGIRMRTGVDLTRKYVKDLMHDLDREGFQLRDPTSRKVKRRALVNLGIHEEWSGDGHDKLKKYGFAIYGIRDVWSGKWLGLWVIPDNRLKVVVAYLWLSLSKEYGGLPIQCTTDCGSETTLVYGLVTALRETFFPERPVDEFDENVDEFWEQGIQDGIYDPFNSSQKVLALWLWALIIQKEINRWKERFNAHKTCKDSAKVNPSGVSPNVAFALYERYGGHDCLQWFTPEMLARVSELKKEIGDENLFHFTLPAFAKQCEVCLQSLNLTEEDLSLINAWNIFEKMMPLVFEEKL</sequence>
<dbReference type="AlphaFoldDB" id="A0A0C9UXK2"/>
<dbReference type="PANTHER" id="PTHR46177">
    <property type="entry name" value="INTEGRASE CATALYTIC DOMAIN-CONTAINING PROTEIN"/>
    <property type="match status" value="1"/>
</dbReference>